<dbReference type="PANTHER" id="PTHR44378">
    <property type="entry name" value="ACYL-ACTIVATING ENZYME 17, PEROXISOMAL-RELATED"/>
    <property type="match status" value="1"/>
</dbReference>
<dbReference type="Proteomes" id="UP001341840">
    <property type="component" value="Unassembled WGS sequence"/>
</dbReference>
<evidence type="ECO:0000313" key="2">
    <source>
        <dbReference type="Proteomes" id="UP001341840"/>
    </source>
</evidence>
<comment type="caution">
    <text evidence="1">The sequence shown here is derived from an EMBL/GenBank/DDBJ whole genome shotgun (WGS) entry which is preliminary data.</text>
</comment>
<name>A0ABU6UD70_9FABA</name>
<dbReference type="PANTHER" id="PTHR44378:SF1">
    <property type="entry name" value="ACYL-ACTIVATING ENZYME 18, PEROXISOMAL-RELATED"/>
    <property type="match status" value="1"/>
</dbReference>
<proteinExistence type="predicted"/>
<evidence type="ECO:0000313" key="1">
    <source>
        <dbReference type="EMBL" id="MED6158063.1"/>
    </source>
</evidence>
<gene>
    <name evidence="1" type="ORF">PIB30_029114</name>
</gene>
<keyword evidence="2" id="KW-1185">Reference proteome</keyword>
<dbReference type="EMBL" id="JASCZI010120946">
    <property type="protein sequence ID" value="MED6158063.1"/>
    <property type="molecule type" value="Genomic_DNA"/>
</dbReference>
<protein>
    <submittedName>
        <fullName evidence="1">Uncharacterized protein</fullName>
    </submittedName>
</protein>
<reference evidence="1 2" key="1">
    <citation type="journal article" date="2023" name="Plants (Basel)">
        <title>Bridging the Gap: Combining Genomics and Transcriptomics Approaches to Understand Stylosanthes scabra, an Orphan Legume from the Brazilian Caatinga.</title>
        <authorList>
            <person name="Ferreira-Neto J.R.C."/>
            <person name="da Silva M.D."/>
            <person name="Binneck E."/>
            <person name="de Melo N.F."/>
            <person name="da Silva R.H."/>
            <person name="de Melo A.L.T.M."/>
            <person name="Pandolfi V."/>
            <person name="Bustamante F.O."/>
            <person name="Brasileiro-Vidal A.C."/>
            <person name="Benko-Iseppon A.M."/>
        </authorList>
    </citation>
    <scope>NUCLEOTIDE SEQUENCE [LARGE SCALE GENOMIC DNA]</scope>
    <source>
        <tissue evidence="1">Leaves</tissue>
    </source>
</reference>
<accession>A0ABU6UD70</accession>
<organism evidence="1 2">
    <name type="scientific">Stylosanthes scabra</name>
    <dbReference type="NCBI Taxonomy" id="79078"/>
    <lineage>
        <taxon>Eukaryota</taxon>
        <taxon>Viridiplantae</taxon>
        <taxon>Streptophyta</taxon>
        <taxon>Embryophyta</taxon>
        <taxon>Tracheophyta</taxon>
        <taxon>Spermatophyta</taxon>
        <taxon>Magnoliopsida</taxon>
        <taxon>eudicotyledons</taxon>
        <taxon>Gunneridae</taxon>
        <taxon>Pentapetalae</taxon>
        <taxon>rosids</taxon>
        <taxon>fabids</taxon>
        <taxon>Fabales</taxon>
        <taxon>Fabaceae</taxon>
        <taxon>Papilionoideae</taxon>
        <taxon>50 kb inversion clade</taxon>
        <taxon>dalbergioids sensu lato</taxon>
        <taxon>Dalbergieae</taxon>
        <taxon>Pterocarpus clade</taxon>
        <taxon>Stylosanthes</taxon>
    </lineage>
</organism>
<sequence length="185" mass="20917">MGKSIRELGVIDFVNAGLPVAEAIEFDAVLREILSLCVSSTDIWRQIVTERVLKPSQPHSLHQLVYYSLYHSSSHASDDADPPLYWFPSLEQARDTNLGRLLETYGPKLLGASYTNPITSFRLFYKFSVEHPQASSNTKRFLASFRSIGPLFLKNSQFHSLKLQDAFWILLIPQSLEELGFPALS</sequence>